<dbReference type="AlphaFoldDB" id="A0A1V0A2Q1"/>
<dbReference type="GO" id="GO:0045892">
    <property type="term" value="P:negative regulation of DNA-templated transcription"/>
    <property type="evidence" value="ECO:0007669"/>
    <property type="project" value="TreeGrafter"/>
</dbReference>
<dbReference type="PROSITE" id="PS51078">
    <property type="entry name" value="ICLR_ED"/>
    <property type="match status" value="1"/>
</dbReference>
<name>A0A1V0A2Q1_9ACTN</name>
<dbReference type="EMBL" id="CP017717">
    <property type="protein sequence ID" value="AQZ64457.1"/>
    <property type="molecule type" value="Genomic_DNA"/>
</dbReference>
<evidence type="ECO:0000313" key="8">
    <source>
        <dbReference type="Proteomes" id="UP000190797"/>
    </source>
</evidence>
<dbReference type="SMART" id="SM00346">
    <property type="entry name" value="HTH_ICLR"/>
    <property type="match status" value="1"/>
</dbReference>
<gene>
    <name evidence="7" type="ORF">BKM31_26025</name>
</gene>
<dbReference type="RefSeq" id="WP_186404045.1">
    <property type="nucleotide sequence ID" value="NZ_CP017717.1"/>
</dbReference>
<evidence type="ECO:0000256" key="3">
    <source>
        <dbReference type="ARBA" id="ARBA00023163"/>
    </source>
</evidence>
<dbReference type="PROSITE" id="PS51077">
    <property type="entry name" value="HTH_ICLR"/>
    <property type="match status" value="1"/>
</dbReference>
<dbReference type="SUPFAM" id="SSF55781">
    <property type="entry name" value="GAF domain-like"/>
    <property type="match status" value="1"/>
</dbReference>
<keyword evidence="3" id="KW-0804">Transcription</keyword>
<protein>
    <recommendedName>
        <fullName evidence="9">IclR family transcriptional regulator</fullName>
    </recommendedName>
</protein>
<dbReference type="Proteomes" id="UP000190797">
    <property type="component" value="Chromosome"/>
</dbReference>
<dbReference type="InterPro" id="IPR050707">
    <property type="entry name" value="HTH_MetabolicPath_Reg"/>
</dbReference>
<dbReference type="SUPFAM" id="SSF46785">
    <property type="entry name" value="Winged helix' DNA-binding domain"/>
    <property type="match status" value="1"/>
</dbReference>
<dbReference type="PANTHER" id="PTHR30136:SF24">
    <property type="entry name" value="HTH-TYPE TRANSCRIPTIONAL REPRESSOR ALLR"/>
    <property type="match status" value="1"/>
</dbReference>
<dbReference type="Gene3D" id="1.10.10.10">
    <property type="entry name" value="Winged helix-like DNA-binding domain superfamily/Winged helix DNA-binding domain"/>
    <property type="match status" value="1"/>
</dbReference>
<dbReference type="Pfam" id="PF01614">
    <property type="entry name" value="IclR_C"/>
    <property type="match status" value="1"/>
</dbReference>
<dbReference type="Gene3D" id="3.30.450.40">
    <property type="match status" value="1"/>
</dbReference>
<keyword evidence="1" id="KW-0805">Transcription regulation</keyword>
<dbReference type="STRING" id="1909395.BKM31_26025"/>
<dbReference type="GO" id="GO:0003700">
    <property type="term" value="F:DNA-binding transcription factor activity"/>
    <property type="evidence" value="ECO:0007669"/>
    <property type="project" value="TreeGrafter"/>
</dbReference>
<feature type="compositionally biased region" description="Low complexity" evidence="4">
    <location>
        <begin position="1"/>
        <end position="20"/>
    </location>
</feature>
<organism evidence="7 8">
    <name type="scientific">[Actinomadura] parvosata subsp. kistnae</name>
    <dbReference type="NCBI Taxonomy" id="1909395"/>
    <lineage>
        <taxon>Bacteria</taxon>
        <taxon>Bacillati</taxon>
        <taxon>Actinomycetota</taxon>
        <taxon>Actinomycetes</taxon>
        <taxon>Streptosporangiales</taxon>
        <taxon>Streptosporangiaceae</taxon>
        <taxon>Nonomuraea</taxon>
    </lineage>
</organism>
<proteinExistence type="predicted"/>
<feature type="domain" description="IclR-ED" evidence="6">
    <location>
        <begin position="106"/>
        <end position="287"/>
    </location>
</feature>
<reference evidence="8" key="1">
    <citation type="journal article" date="2017" name="Med. Chem. Commun.">
        <title>Nonomuraea sp. ATCC 55076 harbours the largest actinomycete chromosome to date and the kistamicin biosynthetic gene cluster.</title>
        <authorList>
            <person name="Nazari B."/>
            <person name="Forneris C.C."/>
            <person name="Gibson M.I."/>
            <person name="Moon K."/>
            <person name="Schramma K.R."/>
            <person name="Seyedsayamdost M.R."/>
        </authorList>
    </citation>
    <scope>NUCLEOTIDE SEQUENCE [LARGE SCALE GENOMIC DNA]</scope>
    <source>
        <strain evidence="8">ATCC 55076</strain>
    </source>
</reference>
<dbReference type="InterPro" id="IPR005471">
    <property type="entry name" value="Tscrpt_reg_IclR_N"/>
</dbReference>
<feature type="region of interest" description="Disordered" evidence="4">
    <location>
        <begin position="1"/>
        <end position="48"/>
    </location>
</feature>
<feature type="domain" description="HTH iclR-type" evidence="5">
    <location>
        <begin position="46"/>
        <end position="106"/>
    </location>
</feature>
<dbReference type="InterPro" id="IPR014757">
    <property type="entry name" value="Tscrpt_reg_IclR_C"/>
</dbReference>
<keyword evidence="2" id="KW-0238">DNA-binding</keyword>
<dbReference type="InterPro" id="IPR036388">
    <property type="entry name" value="WH-like_DNA-bd_sf"/>
</dbReference>
<sequence>MPTETVSTETVSTETVSTETVSHEQARTTVSQAPANATDERPASQPGSLERGIDLLLALSAASRPVTLSQLCRSTGLPKSTAHRILGVLCSRELARRVGNAYLPGELLESMAGITRARVPGTRRVVLPYLLYLFETTRQTVNLAVPSGLEIRYVERLYGHNRVGSRSDGLDRAPLHCTATGKALLAFDPRLRQELLARGTFERLTRRTITSLAGLERELAQVRRHGIAYSQEEFTEGVACVAAPVFGPGGRICMAVGVAAPAHLAPLAKLGISVRGAAQAISAALLGA</sequence>
<evidence type="ECO:0000313" key="7">
    <source>
        <dbReference type="EMBL" id="AQZ64457.1"/>
    </source>
</evidence>
<accession>A0A1V0A2Q1</accession>
<keyword evidence="8" id="KW-1185">Reference proteome</keyword>
<dbReference type="GO" id="GO:0003677">
    <property type="term" value="F:DNA binding"/>
    <property type="evidence" value="ECO:0007669"/>
    <property type="project" value="UniProtKB-KW"/>
</dbReference>
<dbReference type="InterPro" id="IPR036390">
    <property type="entry name" value="WH_DNA-bd_sf"/>
</dbReference>
<evidence type="ECO:0000259" key="5">
    <source>
        <dbReference type="PROSITE" id="PS51077"/>
    </source>
</evidence>
<evidence type="ECO:0008006" key="9">
    <source>
        <dbReference type="Google" id="ProtNLM"/>
    </source>
</evidence>
<evidence type="ECO:0000259" key="6">
    <source>
        <dbReference type="PROSITE" id="PS51078"/>
    </source>
</evidence>
<dbReference type="Pfam" id="PF09339">
    <property type="entry name" value="HTH_IclR"/>
    <property type="match status" value="1"/>
</dbReference>
<evidence type="ECO:0000256" key="2">
    <source>
        <dbReference type="ARBA" id="ARBA00023125"/>
    </source>
</evidence>
<evidence type="ECO:0000256" key="1">
    <source>
        <dbReference type="ARBA" id="ARBA00023015"/>
    </source>
</evidence>
<dbReference type="KEGG" id="noa:BKM31_26025"/>
<dbReference type="InterPro" id="IPR029016">
    <property type="entry name" value="GAF-like_dom_sf"/>
</dbReference>
<evidence type="ECO:0000256" key="4">
    <source>
        <dbReference type="SAM" id="MobiDB-lite"/>
    </source>
</evidence>
<dbReference type="PANTHER" id="PTHR30136">
    <property type="entry name" value="HELIX-TURN-HELIX TRANSCRIPTIONAL REGULATOR, ICLR FAMILY"/>
    <property type="match status" value="1"/>
</dbReference>